<dbReference type="EMBL" id="KZ110604">
    <property type="protein sequence ID" value="OSX58514.1"/>
    <property type="molecule type" value="Genomic_DNA"/>
</dbReference>
<dbReference type="GO" id="GO:0008270">
    <property type="term" value="F:zinc ion binding"/>
    <property type="evidence" value="ECO:0007669"/>
    <property type="project" value="UniProtKB-KW"/>
</dbReference>
<dbReference type="AlphaFoldDB" id="A0A1X6MQ30"/>
<dbReference type="PROSITE" id="PS50157">
    <property type="entry name" value="ZINC_FINGER_C2H2_2"/>
    <property type="match status" value="1"/>
</dbReference>
<dbReference type="Proteomes" id="UP000194127">
    <property type="component" value="Unassembled WGS sequence"/>
</dbReference>
<keyword evidence="1" id="KW-0479">Metal-binding</keyword>
<dbReference type="RefSeq" id="XP_024335308.1">
    <property type="nucleotide sequence ID" value="XM_024486685.1"/>
</dbReference>
<evidence type="ECO:0000259" key="6">
    <source>
        <dbReference type="PROSITE" id="PS50157"/>
    </source>
</evidence>
<proteinExistence type="predicted"/>
<keyword evidence="8" id="KW-1185">Reference proteome</keyword>
<feature type="domain" description="C2H2-type" evidence="6">
    <location>
        <begin position="2"/>
        <end position="32"/>
    </location>
</feature>
<evidence type="ECO:0000256" key="2">
    <source>
        <dbReference type="ARBA" id="ARBA00022737"/>
    </source>
</evidence>
<dbReference type="Pfam" id="PF12874">
    <property type="entry name" value="zf-met"/>
    <property type="match status" value="1"/>
</dbReference>
<sequence length="248" mass="27963">MEYCKKCSRWFVSMAALQDHQQNSSRHVRTIPCDGCNAFFHTWNALQQHRLAKHNYCAPCERHFRSAQGLAMHLDSLAHRLRRFVCPGRHCSRRCKCAAGLVAHLESGACASGMDRSSVNSLAVDIDQSNIITNPTRLLSYHDGVITTGTVITAYATPRSFNGRSFECFMCHRHYQTLEGLNEHLASPAHDEQLYRCPQALHGCGTEFRTLSALCQHVESEKCRIRRFNAPMQKVIESMASALKGLIL</sequence>
<accession>A0A1X6MQ30</accession>
<dbReference type="GeneID" id="36331634"/>
<dbReference type="PROSITE" id="PS00028">
    <property type="entry name" value="ZINC_FINGER_C2H2_1"/>
    <property type="match status" value="2"/>
</dbReference>
<dbReference type="STRING" id="670580.A0A1X6MQ30"/>
<keyword evidence="3 5" id="KW-0863">Zinc-finger</keyword>
<keyword evidence="4" id="KW-0862">Zinc</keyword>
<dbReference type="OrthoDB" id="6077919at2759"/>
<evidence type="ECO:0000256" key="4">
    <source>
        <dbReference type="ARBA" id="ARBA00022833"/>
    </source>
</evidence>
<dbReference type="SMART" id="SM00355">
    <property type="entry name" value="ZnF_C2H2"/>
    <property type="match status" value="4"/>
</dbReference>
<gene>
    <name evidence="7" type="ORF">POSPLADRAFT_1152740</name>
</gene>
<dbReference type="PANTHER" id="PTHR24408:SF58">
    <property type="entry name" value="TRANSCRIPTION FACTOR (TFIIIA), PUTATIVE (AFU_ORTHOLOGUE AFUA_1G05150)-RELATED"/>
    <property type="match status" value="1"/>
</dbReference>
<evidence type="ECO:0000256" key="5">
    <source>
        <dbReference type="PROSITE-ProRule" id="PRU00042"/>
    </source>
</evidence>
<dbReference type="GO" id="GO:0005634">
    <property type="term" value="C:nucleus"/>
    <property type="evidence" value="ECO:0007669"/>
    <property type="project" value="TreeGrafter"/>
</dbReference>
<dbReference type="PANTHER" id="PTHR24408">
    <property type="entry name" value="ZINC FINGER PROTEIN"/>
    <property type="match status" value="1"/>
</dbReference>
<dbReference type="GO" id="GO:0000981">
    <property type="term" value="F:DNA-binding transcription factor activity, RNA polymerase II-specific"/>
    <property type="evidence" value="ECO:0007669"/>
    <property type="project" value="TreeGrafter"/>
</dbReference>
<reference evidence="7 8" key="1">
    <citation type="submission" date="2017-04" db="EMBL/GenBank/DDBJ databases">
        <title>Genome Sequence of the Model Brown-Rot Fungus Postia placenta SB12.</title>
        <authorList>
            <consortium name="DOE Joint Genome Institute"/>
            <person name="Gaskell J."/>
            <person name="Kersten P."/>
            <person name="Larrondo L.F."/>
            <person name="Canessa P."/>
            <person name="Martinez D."/>
            <person name="Hibbett D."/>
            <person name="Schmoll M."/>
            <person name="Kubicek C.P."/>
            <person name="Martinez A.T."/>
            <person name="Yadav J."/>
            <person name="Master E."/>
            <person name="Magnuson J.K."/>
            <person name="James T."/>
            <person name="Yaver D."/>
            <person name="Berka R."/>
            <person name="Labutti K."/>
            <person name="Lipzen A."/>
            <person name="Aerts A."/>
            <person name="Barry K."/>
            <person name="Henrissat B."/>
            <person name="Blanchette R."/>
            <person name="Grigoriev I."/>
            <person name="Cullen D."/>
        </authorList>
    </citation>
    <scope>NUCLEOTIDE SEQUENCE [LARGE SCALE GENOMIC DNA]</scope>
    <source>
        <strain evidence="7 8">MAD-698-R-SB12</strain>
    </source>
</reference>
<protein>
    <recommendedName>
        <fullName evidence="6">C2H2-type domain-containing protein</fullName>
    </recommendedName>
</protein>
<name>A0A1X6MQ30_9APHY</name>
<keyword evidence="2" id="KW-0677">Repeat</keyword>
<dbReference type="InterPro" id="IPR013087">
    <property type="entry name" value="Znf_C2H2_type"/>
</dbReference>
<evidence type="ECO:0000256" key="3">
    <source>
        <dbReference type="ARBA" id="ARBA00022771"/>
    </source>
</evidence>
<dbReference type="GO" id="GO:0043565">
    <property type="term" value="F:sequence-specific DNA binding"/>
    <property type="evidence" value="ECO:0007669"/>
    <property type="project" value="TreeGrafter"/>
</dbReference>
<dbReference type="InterPro" id="IPR036236">
    <property type="entry name" value="Znf_C2H2_sf"/>
</dbReference>
<organism evidence="7 8">
    <name type="scientific">Postia placenta MAD-698-R-SB12</name>
    <dbReference type="NCBI Taxonomy" id="670580"/>
    <lineage>
        <taxon>Eukaryota</taxon>
        <taxon>Fungi</taxon>
        <taxon>Dikarya</taxon>
        <taxon>Basidiomycota</taxon>
        <taxon>Agaricomycotina</taxon>
        <taxon>Agaricomycetes</taxon>
        <taxon>Polyporales</taxon>
        <taxon>Adustoporiaceae</taxon>
        <taxon>Rhodonia</taxon>
    </lineage>
</organism>
<dbReference type="Gene3D" id="3.30.160.60">
    <property type="entry name" value="Classic Zinc Finger"/>
    <property type="match status" value="2"/>
</dbReference>
<dbReference type="SUPFAM" id="SSF57667">
    <property type="entry name" value="beta-beta-alpha zinc fingers"/>
    <property type="match status" value="1"/>
</dbReference>
<evidence type="ECO:0000313" key="8">
    <source>
        <dbReference type="Proteomes" id="UP000194127"/>
    </source>
</evidence>
<evidence type="ECO:0000313" key="7">
    <source>
        <dbReference type="EMBL" id="OSX58514.1"/>
    </source>
</evidence>
<evidence type="ECO:0000256" key="1">
    <source>
        <dbReference type="ARBA" id="ARBA00022723"/>
    </source>
</evidence>